<dbReference type="SUPFAM" id="SSF52091">
    <property type="entry name" value="SpoIIaa-like"/>
    <property type="match status" value="1"/>
</dbReference>
<dbReference type="InterPro" id="IPR036513">
    <property type="entry name" value="STAS_dom_sf"/>
</dbReference>
<protein>
    <recommendedName>
        <fullName evidence="2">STAS domain-containing protein</fullName>
    </recommendedName>
</protein>
<dbReference type="Proteomes" id="UP000053271">
    <property type="component" value="Unassembled WGS sequence"/>
</dbReference>
<dbReference type="STRING" id="68231.AQJ30_03885"/>
<gene>
    <name evidence="3" type="ORF">AQJ30_03885</name>
</gene>
<comment type="caution">
    <text evidence="3">The sequence shown here is derived from an EMBL/GenBank/DDBJ whole genome shotgun (WGS) entry which is preliminary data.</text>
</comment>
<evidence type="ECO:0000259" key="2">
    <source>
        <dbReference type="PROSITE" id="PS50801"/>
    </source>
</evidence>
<dbReference type="Gene3D" id="3.30.750.24">
    <property type="entry name" value="STAS domain"/>
    <property type="match status" value="1"/>
</dbReference>
<evidence type="ECO:0000313" key="4">
    <source>
        <dbReference type="Proteomes" id="UP000053271"/>
    </source>
</evidence>
<feature type="domain" description="STAS" evidence="2">
    <location>
        <begin position="1"/>
        <end position="110"/>
    </location>
</feature>
<feature type="region of interest" description="Disordered" evidence="1">
    <location>
        <begin position="114"/>
        <end position="135"/>
    </location>
</feature>
<proteinExistence type="predicted"/>
<dbReference type="InterPro" id="IPR002645">
    <property type="entry name" value="STAS_dom"/>
</dbReference>
<accession>A0A101R3I5</accession>
<dbReference type="GeneID" id="91423766"/>
<name>A0A101R3I5_9ACTN</name>
<dbReference type="PANTHER" id="PTHR33495">
    <property type="entry name" value="ANTI-SIGMA FACTOR ANTAGONIST TM_1081-RELATED-RELATED"/>
    <property type="match status" value="1"/>
</dbReference>
<dbReference type="CDD" id="cd07043">
    <property type="entry name" value="STAS_anti-anti-sigma_factors"/>
    <property type="match status" value="1"/>
</dbReference>
<dbReference type="GO" id="GO:0043856">
    <property type="term" value="F:anti-sigma factor antagonist activity"/>
    <property type="evidence" value="ECO:0007669"/>
    <property type="project" value="TreeGrafter"/>
</dbReference>
<organism evidence="3 4">
    <name type="scientific">Streptomyces longwoodensis</name>
    <dbReference type="NCBI Taxonomy" id="68231"/>
    <lineage>
        <taxon>Bacteria</taxon>
        <taxon>Bacillati</taxon>
        <taxon>Actinomycetota</taxon>
        <taxon>Actinomycetes</taxon>
        <taxon>Kitasatosporales</taxon>
        <taxon>Streptomycetaceae</taxon>
        <taxon>Streptomyces</taxon>
    </lineage>
</organism>
<dbReference type="Pfam" id="PF01740">
    <property type="entry name" value="STAS"/>
    <property type="match status" value="1"/>
</dbReference>
<dbReference type="PROSITE" id="PS50801">
    <property type="entry name" value="STAS"/>
    <property type="match status" value="1"/>
</dbReference>
<evidence type="ECO:0000256" key="1">
    <source>
        <dbReference type="SAM" id="MobiDB-lite"/>
    </source>
</evidence>
<keyword evidence="4" id="KW-1185">Reference proteome</keyword>
<dbReference type="PANTHER" id="PTHR33495:SF2">
    <property type="entry name" value="ANTI-SIGMA FACTOR ANTAGONIST TM_1081-RELATED"/>
    <property type="match status" value="1"/>
</dbReference>
<dbReference type="RefSeq" id="WP_067228481.1">
    <property type="nucleotide sequence ID" value="NZ_KQ948549.1"/>
</dbReference>
<dbReference type="EMBL" id="LMWS01000005">
    <property type="protein sequence ID" value="KUN41035.1"/>
    <property type="molecule type" value="Genomic_DNA"/>
</dbReference>
<sequence>MLEVVHRDDDLVVAALPEDVDLFAAESLRAEIERLLGQGCRRLVLDASRTAYLDSTGVSLMLSWRRRLEERQGALVLAGPNEHLRRMMWILGLEEILPAYATVLEAQARVGRGLSQRPAAEDTGDTQGLEGASEV</sequence>
<dbReference type="AlphaFoldDB" id="A0A101R3I5"/>
<evidence type="ECO:0000313" key="3">
    <source>
        <dbReference type="EMBL" id="KUN41035.1"/>
    </source>
</evidence>
<reference evidence="3 4" key="1">
    <citation type="submission" date="2015-10" db="EMBL/GenBank/DDBJ databases">
        <title>Draft genome sequence of Streptomyces longwoodensis DSM 41677, type strain for the species Streptomyces longwoodensis.</title>
        <authorList>
            <person name="Ruckert C."/>
            <person name="Winkler A."/>
            <person name="Kalinowski J."/>
            <person name="Kampfer P."/>
            <person name="Glaeser S."/>
        </authorList>
    </citation>
    <scope>NUCLEOTIDE SEQUENCE [LARGE SCALE GENOMIC DNA]</scope>
    <source>
        <strain evidence="3 4">DSM 41677</strain>
    </source>
</reference>